<evidence type="ECO:0008006" key="3">
    <source>
        <dbReference type="Google" id="ProtNLM"/>
    </source>
</evidence>
<proteinExistence type="predicted"/>
<dbReference type="AlphaFoldDB" id="A0A5C6EJC2"/>
<accession>A0A5C6EJC2</accession>
<evidence type="ECO:0000313" key="1">
    <source>
        <dbReference type="EMBL" id="TWU48928.1"/>
    </source>
</evidence>
<sequence length="138" mass="15377">MKTQAFSTVAVLGSYRGGTSVVTGLLNQFGYFVGDAFFHAWNGYGTYEDLHLRRICLECFDEREGHWKLLGETEFRIDRLARWKIWAQWRATETGAIGIAGKHPSMCKFGETLRVGSCLGFGVDGLLIVGENVCFGIS</sequence>
<dbReference type="RefSeq" id="WP_146460540.1">
    <property type="nucleotide sequence ID" value="NZ_SJPW01000006.1"/>
</dbReference>
<dbReference type="OrthoDB" id="3010234at2"/>
<comment type="caution">
    <text evidence="1">The sequence shown here is derived from an EMBL/GenBank/DDBJ whole genome shotgun (WGS) entry which is preliminary data.</text>
</comment>
<protein>
    <recommendedName>
        <fullName evidence="3">Sulfotransferase family protein</fullName>
    </recommendedName>
</protein>
<dbReference type="Proteomes" id="UP000318288">
    <property type="component" value="Unassembled WGS sequence"/>
</dbReference>
<dbReference type="EMBL" id="SJPW01000006">
    <property type="protein sequence ID" value="TWU48928.1"/>
    <property type="molecule type" value="Genomic_DNA"/>
</dbReference>
<evidence type="ECO:0000313" key="2">
    <source>
        <dbReference type="Proteomes" id="UP000318288"/>
    </source>
</evidence>
<keyword evidence="2" id="KW-1185">Reference proteome</keyword>
<gene>
    <name evidence="1" type="ORF">Poly51_48320</name>
</gene>
<name>A0A5C6EJC2_9BACT</name>
<organism evidence="1 2">
    <name type="scientific">Rubripirellula tenax</name>
    <dbReference type="NCBI Taxonomy" id="2528015"/>
    <lineage>
        <taxon>Bacteria</taxon>
        <taxon>Pseudomonadati</taxon>
        <taxon>Planctomycetota</taxon>
        <taxon>Planctomycetia</taxon>
        <taxon>Pirellulales</taxon>
        <taxon>Pirellulaceae</taxon>
        <taxon>Rubripirellula</taxon>
    </lineage>
</organism>
<reference evidence="1 2" key="1">
    <citation type="submission" date="2019-02" db="EMBL/GenBank/DDBJ databases">
        <title>Deep-cultivation of Planctomycetes and their phenomic and genomic characterization uncovers novel biology.</title>
        <authorList>
            <person name="Wiegand S."/>
            <person name="Jogler M."/>
            <person name="Boedeker C."/>
            <person name="Pinto D."/>
            <person name="Vollmers J."/>
            <person name="Rivas-Marin E."/>
            <person name="Kohn T."/>
            <person name="Peeters S.H."/>
            <person name="Heuer A."/>
            <person name="Rast P."/>
            <person name="Oberbeckmann S."/>
            <person name="Bunk B."/>
            <person name="Jeske O."/>
            <person name="Meyerdierks A."/>
            <person name="Storesund J.E."/>
            <person name="Kallscheuer N."/>
            <person name="Luecker S."/>
            <person name="Lage O.M."/>
            <person name="Pohl T."/>
            <person name="Merkel B.J."/>
            <person name="Hornburger P."/>
            <person name="Mueller R.-W."/>
            <person name="Bruemmer F."/>
            <person name="Labrenz M."/>
            <person name="Spormann A.M."/>
            <person name="Op Den Camp H."/>
            <person name="Overmann J."/>
            <person name="Amann R."/>
            <person name="Jetten M.S.M."/>
            <person name="Mascher T."/>
            <person name="Medema M.H."/>
            <person name="Devos D.P."/>
            <person name="Kaster A.-K."/>
            <person name="Ovreas L."/>
            <person name="Rohde M."/>
            <person name="Galperin M.Y."/>
            <person name="Jogler C."/>
        </authorList>
    </citation>
    <scope>NUCLEOTIDE SEQUENCE [LARGE SCALE GENOMIC DNA]</scope>
    <source>
        <strain evidence="1 2">Poly51</strain>
    </source>
</reference>